<dbReference type="NCBIfam" id="TIGR01444">
    <property type="entry name" value="fkbM_fam"/>
    <property type="match status" value="1"/>
</dbReference>
<dbReference type="InterPro" id="IPR006342">
    <property type="entry name" value="FkbM_mtfrase"/>
</dbReference>
<feature type="domain" description="Methyltransferase FkbM" evidence="2">
    <location>
        <begin position="150"/>
        <end position="291"/>
    </location>
</feature>
<dbReference type="InterPro" id="IPR052514">
    <property type="entry name" value="SAM-dependent_MTase"/>
</dbReference>
<name>A0ABS7A4E7_9PROT</name>
<dbReference type="SUPFAM" id="SSF53335">
    <property type="entry name" value="S-adenosyl-L-methionine-dependent methyltransferases"/>
    <property type="match status" value="1"/>
</dbReference>
<dbReference type="GO" id="GO:0008168">
    <property type="term" value="F:methyltransferase activity"/>
    <property type="evidence" value="ECO:0007669"/>
    <property type="project" value="UniProtKB-KW"/>
</dbReference>
<dbReference type="GO" id="GO:0032259">
    <property type="term" value="P:methylation"/>
    <property type="evidence" value="ECO:0007669"/>
    <property type="project" value="UniProtKB-KW"/>
</dbReference>
<proteinExistence type="predicted"/>
<dbReference type="RefSeq" id="WP_219761798.1">
    <property type="nucleotide sequence ID" value="NZ_JAHYBZ010000002.1"/>
</dbReference>
<comment type="caution">
    <text evidence="3">The sequence shown here is derived from an EMBL/GenBank/DDBJ whole genome shotgun (WGS) entry which is preliminary data.</text>
</comment>
<evidence type="ECO:0000313" key="4">
    <source>
        <dbReference type="Proteomes" id="UP001196565"/>
    </source>
</evidence>
<dbReference type="CDD" id="cd02440">
    <property type="entry name" value="AdoMet_MTases"/>
    <property type="match status" value="1"/>
</dbReference>
<feature type="coiled-coil region" evidence="1">
    <location>
        <begin position="33"/>
        <end position="60"/>
    </location>
</feature>
<accession>A0ABS7A4E7</accession>
<reference evidence="3 4" key="1">
    <citation type="submission" date="2021-07" db="EMBL/GenBank/DDBJ databases">
        <authorList>
            <person name="So Y."/>
        </authorList>
    </citation>
    <scope>NUCLEOTIDE SEQUENCE [LARGE SCALE GENOMIC DNA]</scope>
    <source>
        <strain evidence="3 4">HJA6</strain>
    </source>
</reference>
<dbReference type="Proteomes" id="UP001196565">
    <property type="component" value="Unassembled WGS sequence"/>
</dbReference>
<gene>
    <name evidence="3" type="ORF">KPL78_04885</name>
</gene>
<evidence type="ECO:0000313" key="3">
    <source>
        <dbReference type="EMBL" id="MBW6397171.1"/>
    </source>
</evidence>
<sequence length="343" mass="38434">MSDQPGHLLDSITGRQRLIDRFERIERLLTERAEQTEQHLGRIDQRLDVIEERLRQLEQAGQSSGLPYATVAQLRELDNRVVAEALIRARCMVVPVDGTTALCRILGRYKMYVDLRDKGFAPHLMYEGFWEYWLTEFIWRNVKPGQVALDVGANHGYYALLMADLVGPEGQVHAFEPNPRMVQLLRDTAALNGFWQSIRVHPCAVGERAAAAVRFLASVAEPKNGRLLSERDAAGTGVLEVPIISLDEALPGRVDFVKIDVEGAEELVWRGMQEVIDRNPEIQIVLEFNASRCSSPLGTLNHIASRFPLREIGFDGQVHACAAEELLGRSEDALLYLSTLDPA</sequence>
<dbReference type="EMBL" id="JAHYBZ010000002">
    <property type="protein sequence ID" value="MBW6397171.1"/>
    <property type="molecule type" value="Genomic_DNA"/>
</dbReference>
<organism evidence="3 4">
    <name type="scientific">Roseomonas alba</name>
    <dbReference type="NCBI Taxonomy" id="2846776"/>
    <lineage>
        <taxon>Bacteria</taxon>
        <taxon>Pseudomonadati</taxon>
        <taxon>Pseudomonadota</taxon>
        <taxon>Alphaproteobacteria</taxon>
        <taxon>Acetobacterales</taxon>
        <taxon>Roseomonadaceae</taxon>
        <taxon>Roseomonas</taxon>
    </lineage>
</organism>
<dbReference type="PANTHER" id="PTHR34203:SF15">
    <property type="entry name" value="SLL1173 PROTEIN"/>
    <property type="match status" value="1"/>
</dbReference>
<evidence type="ECO:0000259" key="2">
    <source>
        <dbReference type="Pfam" id="PF05050"/>
    </source>
</evidence>
<keyword evidence="4" id="KW-1185">Reference proteome</keyword>
<keyword evidence="3" id="KW-0489">Methyltransferase</keyword>
<dbReference type="PANTHER" id="PTHR34203">
    <property type="entry name" value="METHYLTRANSFERASE, FKBM FAMILY PROTEIN"/>
    <property type="match status" value="1"/>
</dbReference>
<keyword evidence="1" id="KW-0175">Coiled coil</keyword>
<dbReference type="Pfam" id="PF05050">
    <property type="entry name" value="Methyltransf_21"/>
    <property type="match status" value="1"/>
</dbReference>
<protein>
    <submittedName>
        <fullName evidence="3">FkbM family methyltransferase</fullName>
    </submittedName>
</protein>
<dbReference type="InterPro" id="IPR029063">
    <property type="entry name" value="SAM-dependent_MTases_sf"/>
</dbReference>
<keyword evidence="3" id="KW-0808">Transferase</keyword>
<evidence type="ECO:0000256" key="1">
    <source>
        <dbReference type="SAM" id="Coils"/>
    </source>
</evidence>
<dbReference type="Gene3D" id="3.40.50.150">
    <property type="entry name" value="Vaccinia Virus protein VP39"/>
    <property type="match status" value="1"/>
</dbReference>